<keyword evidence="3" id="KW-0997">Cell inner membrane</keyword>
<keyword evidence="2" id="KW-1003">Cell membrane</keyword>
<keyword evidence="6 7" id="KW-0472">Membrane</keyword>
<dbReference type="AlphaFoldDB" id="A0A1G5P831"/>
<keyword evidence="9" id="KW-0378">Hydrolase</keyword>
<keyword evidence="5 7" id="KW-1133">Transmembrane helix</keyword>
<dbReference type="GO" id="GO:0006508">
    <property type="term" value="P:proteolysis"/>
    <property type="evidence" value="ECO:0007669"/>
    <property type="project" value="UniProtKB-KW"/>
</dbReference>
<evidence type="ECO:0000313" key="10">
    <source>
        <dbReference type="Proteomes" id="UP000199347"/>
    </source>
</evidence>
<feature type="domain" description="Peptidase S54 rhomboid" evidence="8">
    <location>
        <begin position="159"/>
        <end position="219"/>
    </location>
</feature>
<evidence type="ECO:0000256" key="7">
    <source>
        <dbReference type="SAM" id="Phobius"/>
    </source>
</evidence>
<dbReference type="GO" id="GO:0004252">
    <property type="term" value="F:serine-type endopeptidase activity"/>
    <property type="evidence" value="ECO:0007669"/>
    <property type="project" value="InterPro"/>
</dbReference>
<proteinExistence type="predicted"/>
<evidence type="ECO:0000256" key="4">
    <source>
        <dbReference type="ARBA" id="ARBA00022692"/>
    </source>
</evidence>
<dbReference type="Pfam" id="PF01694">
    <property type="entry name" value="Rhomboid"/>
    <property type="match status" value="2"/>
</dbReference>
<sequence length="231" mass="24264">MFNLPTVLVWTVGVLIVVHVIRALLPYQSDVEVLMTFGFVPARYTGAAEFLPGGIAACFWTPLTYALLHADWLHLGVNVLWMLSFGSAVARRFGTSRFLLLLLVTIAAGALAQFLAMPGNETLVIGASAGVSGITAAAARFAFAPGGPLAGGGTHPNAYLVPDPGLRASLLNPYSAFFILMWFGINLLFGVGGQMLPGVGGAIAWQAHIGGFLAGLLLFPLFDPVGHEARS</sequence>
<keyword evidence="9" id="KW-0645">Protease</keyword>
<protein>
    <submittedName>
        <fullName evidence="9">Membrane associated serine protease, rhomboid family</fullName>
    </submittedName>
</protein>
<dbReference type="PANTHER" id="PTHR43066">
    <property type="entry name" value="RHOMBOID-RELATED PROTEIN"/>
    <property type="match status" value="1"/>
</dbReference>
<dbReference type="SUPFAM" id="SSF144091">
    <property type="entry name" value="Rhomboid-like"/>
    <property type="match status" value="1"/>
</dbReference>
<feature type="domain" description="Peptidase S54 rhomboid" evidence="8">
    <location>
        <begin position="59"/>
        <end position="139"/>
    </location>
</feature>
<feature type="transmembrane region" description="Helical" evidence="7">
    <location>
        <begin position="176"/>
        <end position="196"/>
    </location>
</feature>
<evidence type="ECO:0000259" key="8">
    <source>
        <dbReference type="Pfam" id="PF01694"/>
    </source>
</evidence>
<feature type="transmembrane region" description="Helical" evidence="7">
    <location>
        <begin position="202"/>
        <end position="222"/>
    </location>
</feature>
<evidence type="ECO:0000256" key="5">
    <source>
        <dbReference type="ARBA" id="ARBA00022989"/>
    </source>
</evidence>
<dbReference type="InterPro" id="IPR035952">
    <property type="entry name" value="Rhomboid-like_sf"/>
</dbReference>
<accession>A0A1G5P831</accession>
<dbReference type="RefSeq" id="WP_244514650.1">
    <property type="nucleotide sequence ID" value="NZ_FMVW01000011.1"/>
</dbReference>
<name>A0A1G5P831_AFIMA</name>
<organism evidence="9 10">
    <name type="scientific">Afifella marina DSM 2698</name>
    <dbReference type="NCBI Taxonomy" id="1120955"/>
    <lineage>
        <taxon>Bacteria</taxon>
        <taxon>Pseudomonadati</taxon>
        <taxon>Pseudomonadota</taxon>
        <taxon>Alphaproteobacteria</taxon>
        <taxon>Hyphomicrobiales</taxon>
        <taxon>Afifellaceae</taxon>
        <taxon>Afifella</taxon>
    </lineage>
</organism>
<keyword evidence="10" id="KW-1185">Reference proteome</keyword>
<comment type="subcellular location">
    <subcellularLocation>
        <location evidence="1">Membrane</location>
        <topology evidence="1">Multi-pass membrane protein</topology>
    </subcellularLocation>
</comment>
<dbReference type="InterPro" id="IPR022764">
    <property type="entry name" value="Peptidase_S54_rhomboid_dom"/>
</dbReference>
<evidence type="ECO:0000256" key="6">
    <source>
        <dbReference type="ARBA" id="ARBA00023136"/>
    </source>
</evidence>
<evidence type="ECO:0000256" key="2">
    <source>
        <dbReference type="ARBA" id="ARBA00022475"/>
    </source>
</evidence>
<keyword evidence="4 7" id="KW-0812">Transmembrane</keyword>
<evidence type="ECO:0000256" key="1">
    <source>
        <dbReference type="ARBA" id="ARBA00004141"/>
    </source>
</evidence>
<feature type="transmembrane region" description="Helical" evidence="7">
    <location>
        <begin position="7"/>
        <end position="25"/>
    </location>
</feature>
<dbReference type="STRING" id="1120955.SAMN03080610_03481"/>
<dbReference type="Gene3D" id="1.20.1540.10">
    <property type="entry name" value="Rhomboid-like"/>
    <property type="match status" value="1"/>
</dbReference>
<gene>
    <name evidence="9" type="ORF">SAMN03080610_03481</name>
</gene>
<dbReference type="EMBL" id="FMVW01000011">
    <property type="protein sequence ID" value="SCZ45726.1"/>
    <property type="molecule type" value="Genomic_DNA"/>
</dbReference>
<dbReference type="Proteomes" id="UP000199347">
    <property type="component" value="Unassembled WGS sequence"/>
</dbReference>
<evidence type="ECO:0000256" key="3">
    <source>
        <dbReference type="ARBA" id="ARBA00022519"/>
    </source>
</evidence>
<reference evidence="10" key="1">
    <citation type="submission" date="2016-10" db="EMBL/GenBank/DDBJ databases">
        <authorList>
            <person name="Varghese N."/>
            <person name="Submissions S."/>
        </authorList>
    </citation>
    <scope>NUCLEOTIDE SEQUENCE [LARGE SCALE GENOMIC DNA]</scope>
    <source>
        <strain evidence="10">DSM 2698</strain>
    </source>
</reference>
<dbReference type="PANTHER" id="PTHR43066:SF26">
    <property type="entry name" value="RHOMBOID PROTEASE GLPG"/>
    <property type="match status" value="1"/>
</dbReference>
<feature type="transmembrane region" description="Helical" evidence="7">
    <location>
        <begin position="123"/>
        <end position="143"/>
    </location>
</feature>
<evidence type="ECO:0000313" key="9">
    <source>
        <dbReference type="EMBL" id="SCZ45726.1"/>
    </source>
</evidence>
<dbReference type="GO" id="GO:0016020">
    <property type="term" value="C:membrane"/>
    <property type="evidence" value="ECO:0007669"/>
    <property type="project" value="UniProtKB-SubCell"/>
</dbReference>
<feature type="transmembrane region" description="Helical" evidence="7">
    <location>
        <begin position="98"/>
        <end position="117"/>
    </location>
</feature>